<proteinExistence type="predicted"/>
<keyword evidence="1" id="KW-0732">Signal</keyword>
<comment type="caution">
    <text evidence="2">The sequence shown here is derived from an EMBL/GenBank/DDBJ whole genome shotgun (WGS) entry which is preliminary data.</text>
</comment>
<dbReference type="EMBL" id="VSIY01000014">
    <property type="protein sequence ID" value="TYB80039.1"/>
    <property type="molecule type" value="Genomic_DNA"/>
</dbReference>
<evidence type="ECO:0000256" key="1">
    <source>
        <dbReference type="SAM" id="SignalP"/>
    </source>
</evidence>
<accession>A0A5D0RG74</accession>
<reference evidence="2 3" key="1">
    <citation type="submission" date="2019-08" db="EMBL/GenBank/DDBJ databases">
        <title>Identification of a novel species of the genus Boseongicola.</title>
        <authorList>
            <person name="Zhang X.-Q."/>
        </authorList>
    </citation>
    <scope>NUCLEOTIDE SEQUENCE [LARGE SCALE GENOMIC DNA]</scope>
    <source>
        <strain evidence="2 3">HY14</strain>
    </source>
</reference>
<feature type="chain" id="PRO_5022685494" evidence="1">
    <location>
        <begin position="23"/>
        <end position="157"/>
    </location>
</feature>
<dbReference type="AlphaFoldDB" id="A0A5D0RG74"/>
<gene>
    <name evidence="2" type="ORF">FVF75_14490</name>
</gene>
<dbReference type="CDD" id="cd17511">
    <property type="entry name" value="YbjN_AmyR-like"/>
    <property type="match status" value="1"/>
</dbReference>
<name>A0A5D0RG74_9RHOB</name>
<protein>
    <submittedName>
        <fullName evidence="2">YbjN domain-containing protein</fullName>
    </submittedName>
</protein>
<dbReference type="RefSeq" id="WP_148379274.1">
    <property type="nucleotide sequence ID" value="NZ_VSIY01000014.1"/>
</dbReference>
<organism evidence="2 3">
    <name type="scientific">Maritimibacter fusiformis</name>
    <dbReference type="NCBI Taxonomy" id="2603819"/>
    <lineage>
        <taxon>Bacteria</taxon>
        <taxon>Pseudomonadati</taxon>
        <taxon>Pseudomonadota</taxon>
        <taxon>Alphaproteobacteria</taxon>
        <taxon>Rhodobacterales</taxon>
        <taxon>Roseobacteraceae</taxon>
        <taxon>Maritimibacter</taxon>
    </lineage>
</organism>
<evidence type="ECO:0000313" key="2">
    <source>
        <dbReference type="EMBL" id="TYB80039.1"/>
    </source>
</evidence>
<dbReference type="InterPro" id="IPR019660">
    <property type="entry name" value="Put_sensory_transdc_reg_YbjN"/>
</dbReference>
<dbReference type="Proteomes" id="UP000322080">
    <property type="component" value="Unassembled WGS sequence"/>
</dbReference>
<keyword evidence="3" id="KW-1185">Reference proteome</keyword>
<evidence type="ECO:0000313" key="3">
    <source>
        <dbReference type="Proteomes" id="UP000322080"/>
    </source>
</evidence>
<feature type="signal peptide" evidence="1">
    <location>
        <begin position="1"/>
        <end position="22"/>
    </location>
</feature>
<dbReference type="Pfam" id="PF10722">
    <property type="entry name" value="YbjN"/>
    <property type="match status" value="1"/>
</dbReference>
<sequence>MRFTTTLAGAALATTLGGAAMAENVLASDPQTFVNFFFEEGIPAQLTADAVGDPLIEFRDGDETRALFFYDCTDNTDCLSVQFYVGYKIDGSVSLEQLNEWNSGERRFTRAYAADDGALRMEMDVATSLDGISFRDFSDLMSLWLDRIDEFEEFIGW</sequence>